<evidence type="ECO:0000256" key="1">
    <source>
        <dbReference type="ARBA" id="ARBA00022723"/>
    </source>
</evidence>
<dbReference type="PANTHER" id="PTHR23235">
    <property type="entry name" value="KRUEPPEL-LIKE TRANSCRIPTION FACTOR"/>
    <property type="match status" value="1"/>
</dbReference>
<feature type="compositionally biased region" description="Low complexity" evidence="5">
    <location>
        <begin position="72"/>
        <end position="81"/>
    </location>
</feature>
<dbReference type="PROSITE" id="PS50157">
    <property type="entry name" value="ZINC_FINGER_C2H2_2"/>
    <property type="match status" value="2"/>
</dbReference>
<dbReference type="Gene3D" id="3.30.160.60">
    <property type="entry name" value="Classic Zinc Finger"/>
    <property type="match status" value="2"/>
</dbReference>
<dbReference type="Proteomes" id="UP001362999">
    <property type="component" value="Unassembled WGS sequence"/>
</dbReference>
<keyword evidence="2 4" id="KW-0863">Zinc-finger</keyword>
<dbReference type="EMBL" id="JAWWNJ010000009">
    <property type="protein sequence ID" value="KAK7048859.1"/>
    <property type="molecule type" value="Genomic_DNA"/>
</dbReference>
<gene>
    <name evidence="7" type="ORF">R3P38DRAFT_1880065</name>
</gene>
<dbReference type="AlphaFoldDB" id="A0AAW0DBN8"/>
<feature type="compositionally biased region" description="Polar residues" evidence="5">
    <location>
        <begin position="47"/>
        <end position="59"/>
    </location>
</feature>
<proteinExistence type="predicted"/>
<feature type="region of interest" description="Disordered" evidence="5">
    <location>
        <begin position="47"/>
        <end position="133"/>
    </location>
</feature>
<dbReference type="PANTHER" id="PTHR23235:SF120">
    <property type="entry name" value="KRUPPEL-LIKE FACTOR 15"/>
    <property type="match status" value="1"/>
</dbReference>
<sequence>MSDASSVSARSSPPPQSPISSSLVYLPSSPLLSPSCVTMPSFSSSFPAATLQGSSMSRRASNHSQRRPPRAPSSLAPNSRPFYSFPPPSMHDERHPPSPSLSSTIASSPLLRTRVASQQPIPSAYLEPTSLSSAPGPDVAAAYSLYSTTRMDPGPSSSSPYDDQSDVVNRELDLYPDFSSLSDRSTSPIVISTIPPHVATKKKGERKPDKMHPCAVCHKQFPRPSALETHMNTHNKVFPYRCSDPGCPKSFSVRSNARRHFKIHTDKSARTIASANVQIKFAETIIEAPRPEPLLNSSSDSFLNVRWVGPNMIVRGKPNPSITAPARRKKNCVDALQTCSPNDDEPPMVLYAPYPSDGPSSQDGGAY</sequence>
<keyword evidence="3" id="KW-0862">Zinc</keyword>
<feature type="region of interest" description="Disordered" evidence="5">
    <location>
        <begin position="336"/>
        <end position="367"/>
    </location>
</feature>
<dbReference type="SUPFAM" id="SSF57667">
    <property type="entry name" value="beta-beta-alpha zinc fingers"/>
    <property type="match status" value="1"/>
</dbReference>
<feature type="compositionally biased region" description="Low complexity" evidence="5">
    <location>
        <begin position="1"/>
        <end position="11"/>
    </location>
</feature>
<feature type="domain" description="C2H2-type" evidence="6">
    <location>
        <begin position="212"/>
        <end position="239"/>
    </location>
</feature>
<keyword evidence="1" id="KW-0479">Metal-binding</keyword>
<evidence type="ECO:0000256" key="3">
    <source>
        <dbReference type="ARBA" id="ARBA00022833"/>
    </source>
</evidence>
<dbReference type="InterPro" id="IPR013087">
    <property type="entry name" value="Znf_C2H2_type"/>
</dbReference>
<dbReference type="SMART" id="SM00355">
    <property type="entry name" value="ZnF_C2H2"/>
    <property type="match status" value="2"/>
</dbReference>
<protein>
    <recommendedName>
        <fullName evidence="6">C2H2-type domain-containing protein</fullName>
    </recommendedName>
</protein>
<dbReference type="PROSITE" id="PS00028">
    <property type="entry name" value="ZINC_FINGER_C2H2_1"/>
    <property type="match status" value="2"/>
</dbReference>
<feature type="domain" description="C2H2-type" evidence="6">
    <location>
        <begin position="240"/>
        <end position="269"/>
    </location>
</feature>
<evidence type="ECO:0000313" key="8">
    <source>
        <dbReference type="Proteomes" id="UP001362999"/>
    </source>
</evidence>
<dbReference type="GO" id="GO:0000978">
    <property type="term" value="F:RNA polymerase II cis-regulatory region sequence-specific DNA binding"/>
    <property type="evidence" value="ECO:0007669"/>
    <property type="project" value="TreeGrafter"/>
</dbReference>
<evidence type="ECO:0000259" key="6">
    <source>
        <dbReference type="PROSITE" id="PS50157"/>
    </source>
</evidence>
<feature type="compositionally biased region" description="Low complexity" evidence="5">
    <location>
        <begin position="100"/>
        <end position="111"/>
    </location>
</feature>
<feature type="compositionally biased region" description="Basic residues" evidence="5">
    <location>
        <begin position="60"/>
        <end position="69"/>
    </location>
</feature>
<dbReference type="InterPro" id="IPR036236">
    <property type="entry name" value="Znf_C2H2_sf"/>
</dbReference>
<evidence type="ECO:0000256" key="5">
    <source>
        <dbReference type="SAM" id="MobiDB-lite"/>
    </source>
</evidence>
<dbReference type="Pfam" id="PF00096">
    <property type="entry name" value="zf-C2H2"/>
    <property type="match status" value="2"/>
</dbReference>
<comment type="caution">
    <text evidence="7">The sequence shown here is derived from an EMBL/GenBank/DDBJ whole genome shotgun (WGS) entry which is preliminary data.</text>
</comment>
<evidence type="ECO:0000313" key="7">
    <source>
        <dbReference type="EMBL" id="KAK7048859.1"/>
    </source>
</evidence>
<accession>A0AAW0DBN8</accession>
<name>A0AAW0DBN8_9AGAR</name>
<feature type="compositionally biased region" description="Polar residues" evidence="5">
    <location>
        <begin position="358"/>
        <end position="367"/>
    </location>
</feature>
<dbReference type="GO" id="GO:0000981">
    <property type="term" value="F:DNA-binding transcription factor activity, RNA polymerase II-specific"/>
    <property type="evidence" value="ECO:0007669"/>
    <property type="project" value="TreeGrafter"/>
</dbReference>
<evidence type="ECO:0000256" key="4">
    <source>
        <dbReference type="PROSITE-ProRule" id="PRU00042"/>
    </source>
</evidence>
<organism evidence="7 8">
    <name type="scientific">Favolaschia claudopus</name>
    <dbReference type="NCBI Taxonomy" id="2862362"/>
    <lineage>
        <taxon>Eukaryota</taxon>
        <taxon>Fungi</taxon>
        <taxon>Dikarya</taxon>
        <taxon>Basidiomycota</taxon>
        <taxon>Agaricomycotina</taxon>
        <taxon>Agaricomycetes</taxon>
        <taxon>Agaricomycetidae</taxon>
        <taxon>Agaricales</taxon>
        <taxon>Marasmiineae</taxon>
        <taxon>Mycenaceae</taxon>
        <taxon>Favolaschia</taxon>
    </lineage>
</organism>
<dbReference type="GO" id="GO:0008270">
    <property type="term" value="F:zinc ion binding"/>
    <property type="evidence" value="ECO:0007669"/>
    <property type="project" value="UniProtKB-KW"/>
</dbReference>
<feature type="region of interest" description="Disordered" evidence="5">
    <location>
        <begin position="1"/>
        <end position="24"/>
    </location>
</feature>
<keyword evidence="8" id="KW-1185">Reference proteome</keyword>
<evidence type="ECO:0000256" key="2">
    <source>
        <dbReference type="ARBA" id="ARBA00022771"/>
    </source>
</evidence>
<reference evidence="7 8" key="1">
    <citation type="journal article" date="2024" name="J Genomics">
        <title>Draft genome sequencing and assembly of Favolaschia claudopus CIRM-BRFM 2984 isolated from oak limbs.</title>
        <authorList>
            <person name="Navarro D."/>
            <person name="Drula E."/>
            <person name="Chaduli D."/>
            <person name="Cazenave R."/>
            <person name="Ahrendt S."/>
            <person name="Wang J."/>
            <person name="Lipzen A."/>
            <person name="Daum C."/>
            <person name="Barry K."/>
            <person name="Grigoriev I.V."/>
            <person name="Favel A."/>
            <person name="Rosso M.N."/>
            <person name="Martin F."/>
        </authorList>
    </citation>
    <scope>NUCLEOTIDE SEQUENCE [LARGE SCALE GENOMIC DNA]</scope>
    <source>
        <strain evidence="7 8">CIRM-BRFM 2984</strain>
    </source>
</reference>